<dbReference type="PANTHER" id="PTHR43611:SF3">
    <property type="entry name" value="FLAVIN MONONUCLEOTIDE HYDROLASE 1, CHLOROPLATIC"/>
    <property type="match status" value="1"/>
</dbReference>
<keyword evidence="2" id="KW-1185">Reference proteome</keyword>
<dbReference type="Proteomes" id="UP001501455">
    <property type="component" value="Unassembled WGS sequence"/>
</dbReference>
<name>A0ABP6UEE4_9ACTN</name>
<dbReference type="InterPro" id="IPR023214">
    <property type="entry name" value="HAD_sf"/>
</dbReference>
<comment type="caution">
    <text evidence="1">The sequence shown here is derived from an EMBL/GenBank/DDBJ whole genome shotgun (WGS) entry which is preliminary data.</text>
</comment>
<protein>
    <recommendedName>
        <fullName evidence="3">HAD family phosphatase</fullName>
    </recommendedName>
</protein>
<sequence>MTGTPAAVRAVWSDFGGVLTPPVDRDLEDFCAREGLPAAAFRRAMAEVARPFGGDVMAPLDTPLLSEEEWARRMAAELARDAGVEADLSGFGERWFRGRRTNDAWLRFLRGLHDGGLFVGMLSNMPPAWDRQWRRMVQPDGLFDALVLSFEVGSRKPERRIFEIAAEAAGVPAESCVLIDDSAANCAGAEAAGWQAVHFTDAERAAARLRPLLALPSGV</sequence>
<reference evidence="2" key="1">
    <citation type="journal article" date="2019" name="Int. J. Syst. Evol. Microbiol.">
        <title>The Global Catalogue of Microorganisms (GCM) 10K type strain sequencing project: providing services to taxonomists for standard genome sequencing and annotation.</title>
        <authorList>
            <consortium name="The Broad Institute Genomics Platform"/>
            <consortium name="The Broad Institute Genome Sequencing Center for Infectious Disease"/>
            <person name="Wu L."/>
            <person name="Ma J."/>
        </authorList>
    </citation>
    <scope>NUCLEOTIDE SEQUENCE [LARGE SCALE GENOMIC DNA]</scope>
    <source>
        <strain evidence="2">JCM 4816</strain>
    </source>
</reference>
<evidence type="ECO:0000313" key="1">
    <source>
        <dbReference type="EMBL" id="GAA3505063.1"/>
    </source>
</evidence>
<evidence type="ECO:0008006" key="3">
    <source>
        <dbReference type="Google" id="ProtNLM"/>
    </source>
</evidence>
<dbReference type="RefSeq" id="WP_345585614.1">
    <property type="nucleotide sequence ID" value="NZ_BAAAXF010000082.1"/>
</dbReference>
<dbReference type="InterPro" id="IPR006439">
    <property type="entry name" value="HAD-SF_hydro_IA"/>
</dbReference>
<dbReference type="Pfam" id="PF00702">
    <property type="entry name" value="Hydrolase"/>
    <property type="match status" value="1"/>
</dbReference>
<dbReference type="Gene3D" id="3.40.50.1000">
    <property type="entry name" value="HAD superfamily/HAD-like"/>
    <property type="match status" value="1"/>
</dbReference>
<dbReference type="SUPFAM" id="SSF56784">
    <property type="entry name" value="HAD-like"/>
    <property type="match status" value="1"/>
</dbReference>
<dbReference type="PRINTS" id="PR00413">
    <property type="entry name" value="HADHALOGNASE"/>
</dbReference>
<dbReference type="InterPro" id="IPR036412">
    <property type="entry name" value="HAD-like_sf"/>
</dbReference>
<evidence type="ECO:0000313" key="2">
    <source>
        <dbReference type="Proteomes" id="UP001501455"/>
    </source>
</evidence>
<dbReference type="EMBL" id="BAAAXF010000082">
    <property type="protein sequence ID" value="GAA3505063.1"/>
    <property type="molecule type" value="Genomic_DNA"/>
</dbReference>
<gene>
    <name evidence="1" type="ORF">GCM10019016_121760</name>
</gene>
<dbReference type="PANTHER" id="PTHR43611">
    <property type="entry name" value="ALPHA-D-GLUCOSE 1-PHOSPHATE PHOSPHATASE"/>
    <property type="match status" value="1"/>
</dbReference>
<proteinExistence type="predicted"/>
<accession>A0ABP6UEE4</accession>
<organism evidence="1 2">
    <name type="scientific">Streptomyces prasinosporus</name>
    <dbReference type="NCBI Taxonomy" id="68256"/>
    <lineage>
        <taxon>Bacteria</taxon>
        <taxon>Bacillati</taxon>
        <taxon>Actinomycetota</taxon>
        <taxon>Actinomycetes</taxon>
        <taxon>Kitasatosporales</taxon>
        <taxon>Streptomycetaceae</taxon>
        <taxon>Streptomyces</taxon>
        <taxon>Streptomyces albogriseolus group</taxon>
    </lineage>
</organism>
<dbReference type="NCBIfam" id="TIGR01509">
    <property type="entry name" value="HAD-SF-IA-v3"/>
    <property type="match status" value="1"/>
</dbReference>